<keyword evidence="5" id="KW-0645">Protease</keyword>
<comment type="subcellular location">
    <subcellularLocation>
        <location evidence="2">Nucleus</location>
    </subcellularLocation>
</comment>
<gene>
    <name evidence="14" type="ORF">ODALV1_LOCUS3011</name>
</gene>
<evidence type="ECO:0000256" key="9">
    <source>
        <dbReference type="ARBA" id="ARBA00023242"/>
    </source>
</evidence>
<dbReference type="InterPro" id="IPR035927">
    <property type="entry name" value="DUSP-like_sf"/>
</dbReference>
<evidence type="ECO:0000256" key="4">
    <source>
        <dbReference type="ARBA" id="ARBA00012759"/>
    </source>
</evidence>
<dbReference type="InterPro" id="IPR001394">
    <property type="entry name" value="Peptidase_C19_UCH"/>
</dbReference>
<evidence type="ECO:0000256" key="5">
    <source>
        <dbReference type="ARBA" id="ARBA00022670"/>
    </source>
</evidence>
<protein>
    <recommendedName>
        <fullName evidence="10">Ubiquitin carboxyl-terminal hydrolase 48</fullName>
        <ecNumber evidence="4">3.4.19.12</ecNumber>
    </recommendedName>
</protein>
<evidence type="ECO:0000259" key="13">
    <source>
        <dbReference type="PROSITE" id="PS51283"/>
    </source>
</evidence>
<evidence type="ECO:0000256" key="8">
    <source>
        <dbReference type="ARBA" id="ARBA00022807"/>
    </source>
</evidence>
<name>A0ABP1PV76_9HEXA</name>
<dbReference type="InterPro" id="IPR000626">
    <property type="entry name" value="Ubiquitin-like_dom"/>
</dbReference>
<dbReference type="SUPFAM" id="SSF143791">
    <property type="entry name" value="DUSP-like"/>
    <property type="match status" value="2"/>
</dbReference>
<evidence type="ECO:0000256" key="1">
    <source>
        <dbReference type="ARBA" id="ARBA00000707"/>
    </source>
</evidence>
<feature type="region of interest" description="Disordered" evidence="11">
    <location>
        <begin position="962"/>
        <end position="1015"/>
    </location>
</feature>
<comment type="similarity">
    <text evidence="3">Belongs to the peptidase C19 family.</text>
</comment>
<feature type="domain" description="USP" evidence="12">
    <location>
        <begin position="87"/>
        <end position="414"/>
    </location>
</feature>
<keyword evidence="15" id="KW-1185">Reference proteome</keyword>
<evidence type="ECO:0000313" key="14">
    <source>
        <dbReference type="EMBL" id="CAL8074845.1"/>
    </source>
</evidence>
<evidence type="ECO:0000259" key="12">
    <source>
        <dbReference type="PROSITE" id="PS50235"/>
    </source>
</evidence>
<dbReference type="SUPFAM" id="SSF54001">
    <property type="entry name" value="Cysteine proteinases"/>
    <property type="match status" value="1"/>
</dbReference>
<dbReference type="Pfam" id="PF00443">
    <property type="entry name" value="UCH"/>
    <property type="match status" value="1"/>
</dbReference>
<keyword evidence="6" id="KW-0833">Ubl conjugation pathway</keyword>
<dbReference type="InterPro" id="IPR018200">
    <property type="entry name" value="USP_CS"/>
</dbReference>
<evidence type="ECO:0000256" key="6">
    <source>
        <dbReference type="ARBA" id="ARBA00022786"/>
    </source>
</evidence>
<dbReference type="PROSITE" id="PS00972">
    <property type="entry name" value="USP_1"/>
    <property type="match status" value="1"/>
</dbReference>
<proteinExistence type="inferred from homology"/>
<dbReference type="EMBL" id="CAXLJM020000007">
    <property type="protein sequence ID" value="CAL8074845.1"/>
    <property type="molecule type" value="Genomic_DNA"/>
</dbReference>
<evidence type="ECO:0000313" key="15">
    <source>
        <dbReference type="Proteomes" id="UP001642540"/>
    </source>
</evidence>
<dbReference type="Gene3D" id="3.10.20.90">
    <property type="entry name" value="Phosphatidylinositol 3-kinase Catalytic Subunit, Chain A, domain 1"/>
    <property type="match status" value="1"/>
</dbReference>
<dbReference type="PROSITE" id="PS50235">
    <property type="entry name" value="USP_3"/>
    <property type="match status" value="1"/>
</dbReference>
<dbReference type="SUPFAM" id="SSF54236">
    <property type="entry name" value="Ubiquitin-like"/>
    <property type="match status" value="1"/>
</dbReference>
<keyword evidence="9" id="KW-0539">Nucleus</keyword>
<feature type="region of interest" description="Disordered" evidence="11">
    <location>
        <begin position="371"/>
        <end position="402"/>
    </location>
</feature>
<dbReference type="InterPro" id="IPR006615">
    <property type="entry name" value="Pept_C19_DUSP"/>
</dbReference>
<dbReference type="InterPro" id="IPR028889">
    <property type="entry name" value="USP"/>
</dbReference>
<feature type="region of interest" description="Disordered" evidence="11">
    <location>
        <begin position="704"/>
        <end position="728"/>
    </location>
</feature>
<feature type="compositionally biased region" description="Polar residues" evidence="11">
    <location>
        <begin position="479"/>
        <end position="491"/>
    </location>
</feature>
<reference evidence="14 15" key="1">
    <citation type="submission" date="2024-08" db="EMBL/GenBank/DDBJ databases">
        <authorList>
            <person name="Cucini C."/>
            <person name="Frati F."/>
        </authorList>
    </citation>
    <scope>NUCLEOTIDE SEQUENCE [LARGE SCALE GENOMIC DNA]</scope>
</reference>
<dbReference type="InterPro" id="IPR029071">
    <property type="entry name" value="Ubiquitin-like_domsf"/>
</dbReference>
<accession>A0ABP1PV76</accession>
<evidence type="ECO:0000256" key="2">
    <source>
        <dbReference type="ARBA" id="ARBA00004123"/>
    </source>
</evidence>
<dbReference type="PANTHER" id="PTHR24006">
    <property type="entry name" value="UBIQUITIN CARBOXYL-TERMINAL HYDROLASE"/>
    <property type="match status" value="1"/>
</dbReference>
<dbReference type="InterPro" id="IPR050164">
    <property type="entry name" value="Peptidase_C19"/>
</dbReference>
<comment type="catalytic activity">
    <reaction evidence="1">
        <text>Thiol-dependent hydrolysis of ester, thioester, amide, peptide and isopeptide bonds formed by the C-terminal Gly of ubiquitin (a 76-residue protein attached to proteins as an intracellular targeting signal).</text>
        <dbReference type="EC" id="3.4.19.12"/>
    </reaction>
</comment>
<comment type="caution">
    <text evidence="14">The sequence shown here is derived from an EMBL/GenBank/DDBJ whole genome shotgun (WGS) entry which is preliminary data.</text>
</comment>
<keyword evidence="7" id="KW-0378">Hydrolase</keyword>
<dbReference type="PROSITE" id="PS00973">
    <property type="entry name" value="USP_2"/>
    <property type="match status" value="1"/>
</dbReference>
<dbReference type="Proteomes" id="UP001642540">
    <property type="component" value="Unassembled WGS sequence"/>
</dbReference>
<feature type="region of interest" description="Disordered" evidence="11">
    <location>
        <begin position="477"/>
        <end position="537"/>
    </location>
</feature>
<evidence type="ECO:0000256" key="10">
    <source>
        <dbReference type="ARBA" id="ARBA00035173"/>
    </source>
</evidence>
<dbReference type="Gene3D" id="3.90.70.10">
    <property type="entry name" value="Cysteine proteinases"/>
    <property type="match status" value="1"/>
</dbReference>
<sequence>MPQAKPSKPTEVNPWGWVTQVSHEDVKSIHILSAYRINGFFPCLEARRNCKRNPYCVWGLGEKKWREDNEGDEDEEGGAFRCEGEYAGLQNLGATCYVNSLLQLWFHNPIFRPAILKWAPATDINLLTDYKPNCPLAQLQAIFARLKISKRSKIDPSDFVSSLLLNTGEQQDAQEFAKLFMDFIVNLLTEYGDDQIQKLIDQSFNGQLQYETECQGCKNRTRRSESFTELNLSVKKNLNESLDELLADEIISDEYMCSNCHQKNTAKRRMQLTKLPPIMNLQLLRFVYDREANRRKKVTQSISFPEVLEMNQRIHRPNNLGSSPSEYKYHLTAVLIHNGQSASSGHYVAQIKDLRNGEWLKFNDEFVDLVNKGKSQKSNDNESDDQDKKSRPKKSKNSPSLSSTGAYMLVYTLEKYIKNPEPDPELHQYLVELVRREDTSFELEVNKNKSEKDFELAVKNQRRKEVEWLYEFKKKSAVPNGTQNSGHSSSAAAEGPKPKVPRYDVDLSDSEPMDVDNSPISPIPCDSTKNGHTEKNKLNGISSEVSSLPLRKKSYGTHEIDFVSVDWISQWLDPVNPVPPIENIMLLCEHKKLAPPSPSSIPCLYRIVPTPLANVWYENYQGSPRLKSEDLCDTCVRRQCRKLRALADLEEDSKQLSELVKRCDSECSPYLKVGQEIPTPILVSKVWISKESLKNWKKIAKRAIDGPSPAEGDQNKENEVQVSSEEGNENMGSFNADLFCEHGNMSPDVSSRKLIPREAWTIIEKYFKNSVMLEATENSSCDDCRNLEHQNTMEVQRNKEIAAKQRSSLADLYSNRNRPDIDKIGELYIVSTSFVLEWKRFIKDPSRHSPVVNINNRTLICEHDKFMYPIMFVSEFLHMDEDADEMVLLITPEEWQFMKQNFECDQEIKVKVINLLKKDNLEYKPDICNNCAESWLEGAFRKQFQYQDAPVYVIRREKGETIESDDEDAPKTAQPVVSGKREVKPVNPDAWMQGFSSSNSVRRSNRPRNSKGEKTYKVSATTTIKELKSKICSDFKALLSDQHLYYGSKELDNLAKKLEDYNIPAGAKLYLEIDTAENGSIDEPMSTVETGFQGTLLQGGSAFSDTRSPLQHS</sequence>
<organism evidence="14 15">
    <name type="scientific">Orchesella dallaii</name>
    <dbReference type="NCBI Taxonomy" id="48710"/>
    <lineage>
        <taxon>Eukaryota</taxon>
        <taxon>Metazoa</taxon>
        <taxon>Ecdysozoa</taxon>
        <taxon>Arthropoda</taxon>
        <taxon>Hexapoda</taxon>
        <taxon>Collembola</taxon>
        <taxon>Entomobryomorpha</taxon>
        <taxon>Entomobryoidea</taxon>
        <taxon>Orchesellidae</taxon>
        <taxon>Orchesellinae</taxon>
        <taxon>Orchesella</taxon>
    </lineage>
</organism>
<keyword evidence="8" id="KW-0788">Thiol protease</keyword>
<evidence type="ECO:0000256" key="3">
    <source>
        <dbReference type="ARBA" id="ARBA00009085"/>
    </source>
</evidence>
<dbReference type="PANTHER" id="PTHR24006:SF722">
    <property type="entry name" value="UBIQUITIN CARBOXYL-TERMINAL HYDROLASE 48"/>
    <property type="match status" value="1"/>
</dbReference>
<evidence type="ECO:0000256" key="7">
    <source>
        <dbReference type="ARBA" id="ARBA00022801"/>
    </source>
</evidence>
<dbReference type="EC" id="3.4.19.12" evidence="4"/>
<dbReference type="Pfam" id="PF00240">
    <property type="entry name" value="ubiquitin"/>
    <property type="match status" value="1"/>
</dbReference>
<dbReference type="PROSITE" id="PS51283">
    <property type="entry name" value="DUSP"/>
    <property type="match status" value="1"/>
</dbReference>
<evidence type="ECO:0000256" key="11">
    <source>
        <dbReference type="SAM" id="MobiDB-lite"/>
    </source>
</evidence>
<feature type="domain" description="DUSP" evidence="13">
    <location>
        <begin position="800"/>
        <end position="915"/>
    </location>
</feature>
<dbReference type="InterPro" id="IPR038765">
    <property type="entry name" value="Papain-like_cys_pep_sf"/>
</dbReference>